<dbReference type="HOGENOM" id="CLU_076014_2_1_9"/>
<dbReference type="SUPFAM" id="SSF53790">
    <property type="entry name" value="Tetrapyrrole methylase"/>
    <property type="match status" value="1"/>
</dbReference>
<gene>
    <name evidence="9" type="ordered locus">Amet_0073</name>
</gene>
<evidence type="ECO:0000256" key="1">
    <source>
        <dbReference type="ARBA" id="ARBA00004953"/>
    </source>
</evidence>
<dbReference type="RefSeq" id="WP_011971225.1">
    <property type="nucleotide sequence ID" value="NC_009633.1"/>
</dbReference>
<dbReference type="GO" id="GO:0032259">
    <property type="term" value="P:methylation"/>
    <property type="evidence" value="ECO:0007669"/>
    <property type="project" value="UniProtKB-KW"/>
</dbReference>
<dbReference type="InterPro" id="IPR000878">
    <property type="entry name" value="4pyrrol_Mease"/>
</dbReference>
<feature type="domain" description="Tetrapyrrole methylase" evidence="8">
    <location>
        <begin position="4"/>
        <end position="213"/>
    </location>
</feature>
<dbReference type="PANTHER" id="PTHR43467">
    <property type="entry name" value="COBALT-PRECORRIN-2 C(20)-METHYLTRANSFERASE"/>
    <property type="match status" value="1"/>
</dbReference>
<dbReference type="EMBL" id="CP000724">
    <property type="protein sequence ID" value="ABR46316.1"/>
    <property type="molecule type" value="Genomic_DNA"/>
</dbReference>
<keyword evidence="4 9" id="KW-0489">Methyltransferase</keyword>
<keyword evidence="5 9" id="KW-0808">Transferase</keyword>
<protein>
    <submittedName>
        <fullName evidence="9">Precorrin-2 C20-methyltransferase</fullName>
    </submittedName>
</protein>
<dbReference type="PIRSF" id="PIRSF036427">
    <property type="entry name" value="Precrrn-2_mtase"/>
    <property type="match status" value="1"/>
</dbReference>
<dbReference type="InterPro" id="IPR006364">
    <property type="entry name" value="CobI/CbiL/CobIJ_dom"/>
</dbReference>
<dbReference type="InterPro" id="IPR035996">
    <property type="entry name" value="4pyrrol_Methylase_sf"/>
</dbReference>
<evidence type="ECO:0000256" key="5">
    <source>
        <dbReference type="ARBA" id="ARBA00022679"/>
    </source>
</evidence>
<proteinExistence type="inferred from homology"/>
<dbReference type="Pfam" id="PF00590">
    <property type="entry name" value="TP_methylase"/>
    <property type="match status" value="1"/>
</dbReference>
<dbReference type="NCBIfam" id="TIGR01467">
    <property type="entry name" value="cobI_cbiL"/>
    <property type="match status" value="1"/>
</dbReference>
<dbReference type="Gene3D" id="3.30.950.10">
    <property type="entry name" value="Methyltransferase, Cobalt-precorrin-4 Transmethylase, Domain 2"/>
    <property type="match status" value="1"/>
</dbReference>
<dbReference type="InterPro" id="IPR014777">
    <property type="entry name" value="4pyrrole_Mease_sub1"/>
</dbReference>
<keyword evidence="3" id="KW-0169">Cobalamin biosynthesis</keyword>
<dbReference type="OrthoDB" id="9804789at2"/>
<evidence type="ECO:0000259" key="8">
    <source>
        <dbReference type="Pfam" id="PF00590"/>
    </source>
</evidence>
<dbReference type="STRING" id="293826.Amet_0073"/>
<evidence type="ECO:0000256" key="2">
    <source>
        <dbReference type="ARBA" id="ARBA00005879"/>
    </source>
</evidence>
<keyword evidence="10" id="KW-1185">Reference proteome</keyword>
<evidence type="ECO:0000256" key="3">
    <source>
        <dbReference type="ARBA" id="ARBA00022573"/>
    </source>
</evidence>
<accession>A6TJE8</accession>
<organism evidence="9 10">
    <name type="scientific">Alkaliphilus metalliredigens (strain QYMF)</name>
    <dbReference type="NCBI Taxonomy" id="293826"/>
    <lineage>
        <taxon>Bacteria</taxon>
        <taxon>Bacillati</taxon>
        <taxon>Bacillota</taxon>
        <taxon>Clostridia</taxon>
        <taxon>Peptostreptococcales</taxon>
        <taxon>Natronincolaceae</taxon>
        <taxon>Alkaliphilus</taxon>
    </lineage>
</organism>
<dbReference type="InterPro" id="IPR012382">
    <property type="entry name" value="CobI/CbiL"/>
</dbReference>
<dbReference type="InterPro" id="IPR014776">
    <property type="entry name" value="4pyrrole_Mease_sub2"/>
</dbReference>
<dbReference type="CDD" id="cd11645">
    <property type="entry name" value="Precorrin_2_C20_MT"/>
    <property type="match status" value="1"/>
</dbReference>
<dbReference type="KEGG" id="amt:Amet_0073"/>
<comment type="pathway">
    <text evidence="1">Cofactor biosynthesis; adenosylcobalamin biosynthesis.</text>
</comment>
<dbReference type="AlphaFoldDB" id="A6TJE8"/>
<dbReference type="Proteomes" id="UP000001572">
    <property type="component" value="Chromosome"/>
</dbReference>
<evidence type="ECO:0000313" key="9">
    <source>
        <dbReference type="EMBL" id="ABR46316.1"/>
    </source>
</evidence>
<dbReference type="GO" id="GO:0009236">
    <property type="term" value="P:cobalamin biosynthetic process"/>
    <property type="evidence" value="ECO:0007669"/>
    <property type="project" value="UniProtKB-UniRule"/>
</dbReference>
<evidence type="ECO:0000256" key="4">
    <source>
        <dbReference type="ARBA" id="ARBA00022603"/>
    </source>
</evidence>
<name>A6TJE8_ALKMQ</name>
<keyword evidence="6" id="KW-0949">S-adenosyl-L-methionine</keyword>
<evidence type="ECO:0000256" key="7">
    <source>
        <dbReference type="PIRNR" id="PIRNR036427"/>
    </source>
</evidence>
<dbReference type="UniPathway" id="UPA00148"/>
<evidence type="ECO:0000313" key="10">
    <source>
        <dbReference type="Proteomes" id="UP000001572"/>
    </source>
</evidence>
<dbReference type="PANTHER" id="PTHR43467:SF2">
    <property type="entry name" value="COBALT-PRECORRIN-2 C(20)-METHYLTRANSFERASE"/>
    <property type="match status" value="1"/>
</dbReference>
<sequence>MKGKLTGIGVGPGEKDLLTLRALDRIKEADIIFCPQVKVGESSIALEIVQEYIPQGTIIQGLCFPMTPCPKTLEANWQLNLEAIKKVLDQGKKAVFLTLGDALLYSTYNYMVKELQNKNYEVETVPGIPSYSAIASRMNRPLAEGKEVLSILPLNAEPEQIKKAFEYGDNLVVLKISHDPQGLKNMIQEADLEACLIVASNFGHENEIITEDTSILDGKIPYLSTAIITKNRKTKKNRGE</sequence>
<dbReference type="Gene3D" id="3.40.1010.10">
    <property type="entry name" value="Cobalt-precorrin-4 Transmethylase, Domain 1"/>
    <property type="match status" value="1"/>
</dbReference>
<evidence type="ECO:0000256" key="6">
    <source>
        <dbReference type="ARBA" id="ARBA00022691"/>
    </source>
</evidence>
<dbReference type="eggNOG" id="COG2243">
    <property type="taxonomic scope" value="Bacteria"/>
</dbReference>
<comment type="similarity">
    <text evidence="2 7">Belongs to the precorrin methyltransferase family.</text>
</comment>
<dbReference type="GO" id="GO:0030788">
    <property type="term" value="F:precorrin-2 C20-methyltransferase activity"/>
    <property type="evidence" value="ECO:0007669"/>
    <property type="project" value="InterPro"/>
</dbReference>
<reference evidence="10" key="1">
    <citation type="journal article" date="2016" name="Genome Announc.">
        <title>Complete genome sequence of Alkaliphilus metalliredigens strain QYMF, an alkaliphilic and metal-reducing bacterium isolated from borax-contaminated leachate ponds.</title>
        <authorList>
            <person name="Hwang C."/>
            <person name="Copeland A."/>
            <person name="Lucas S."/>
            <person name="Lapidus A."/>
            <person name="Barry K."/>
            <person name="Detter J.C."/>
            <person name="Glavina Del Rio T."/>
            <person name="Hammon N."/>
            <person name="Israni S."/>
            <person name="Dalin E."/>
            <person name="Tice H."/>
            <person name="Pitluck S."/>
            <person name="Chertkov O."/>
            <person name="Brettin T."/>
            <person name="Bruce D."/>
            <person name="Han C."/>
            <person name="Schmutz J."/>
            <person name="Larimer F."/>
            <person name="Land M.L."/>
            <person name="Hauser L."/>
            <person name="Kyrpides N."/>
            <person name="Mikhailova N."/>
            <person name="Ye Q."/>
            <person name="Zhou J."/>
            <person name="Richardson P."/>
            <person name="Fields M.W."/>
        </authorList>
    </citation>
    <scope>NUCLEOTIDE SEQUENCE [LARGE SCALE GENOMIC DNA]</scope>
    <source>
        <strain evidence="10">QYMF</strain>
    </source>
</reference>